<dbReference type="InterPro" id="IPR011251">
    <property type="entry name" value="Luciferase-like_dom"/>
</dbReference>
<keyword evidence="4" id="KW-1185">Reference proteome</keyword>
<dbReference type="Gene3D" id="3.20.20.30">
    <property type="entry name" value="Luciferase-like domain"/>
    <property type="match status" value="1"/>
</dbReference>
<accession>A0A558RB34</accession>
<name>A0A558RB34_9SPHN</name>
<dbReference type="Pfam" id="PF00296">
    <property type="entry name" value="Bac_luciferase"/>
    <property type="match status" value="1"/>
</dbReference>
<gene>
    <name evidence="3" type="ORF">FOY91_03570</name>
</gene>
<dbReference type="PANTHER" id="PTHR43244:SF1">
    <property type="entry name" value="5,10-METHYLENETETRAHYDROMETHANOPTERIN REDUCTASE"/>
    <property type="match status" value="1"/>
</dbReference>
<organism evidence="3 4">
    <name type="scientific">Alterirhizorhabdus solaris</name>
    <dbReference type="NCBI Taxonomy" id="2529389"/>
    <lineage>
        <taxon>Bacteria</taxon>
        <taxon>Pseudomonadati</taxon>
        <taxon>Pseudomonadota</taxon>
        <taxon>Alphaproteobacteria</taxon>
        <taxon>Sphingomonadales</taxon>
        <taxon>Rhizorhabdaceae</taxon>
        <taxon>Alterirhizorhabdus</taxon>
    </lineage>
</organism>
<dbReference type="SUPFAM" id="SSF51679">
    <property type="entry name" value="Bacterial luciferase-like"/>
    <property type="match status" value="1"/>
</dbReference>
<comment type="caution">
    <text evidence="3">The sequence shown here is derived from an EMBL/GenBank/DDBJ whole genome shotgun (WGS) entry which is preliminary data.</text>
</comment>
<dbReference type="EC" id="1.-.-.-" evidence="3"/>
<protein>
    <submittedName>
        <fullName evidence="3">TIGR03619 family F420-dependent LLM class oxidoreductase</fullName>
        <ecNumber evidence="3">1.-.-.-</ecNumber>
    </submittedName>
</protein>
<dbReference type="AlphaFoldDB" id="A0A558RB34"/>
<evidence type="ECO:0000259" key="2">
    <source>
        <dbReference type="Pfam" id="PF00296"/>
    </source>
</evidence>
<dbReference type="PANTHER" id="PTHR43244">
    <property type="match status" value="1"/>
</dbReference>
<dbReference type="GO" id="GO:0016705">
    <property type="term" value="F:oxidoreductase activity, acting on paired donors, with incorporation or reduction of molecular oxygen"/>
    <property type="evidence" value="ECO:0007669"/>
    <property type="project" value="InterPro"/>
</dbReference>
<dbReference type="InterPro" id="IPR036661">
    <property type="entry name" value="Luciferase-like_sf"/>
</dbReference>
<dbReference type="Proteomes" id="UP000318681">
    <property type="component" value="Unassembled WGS sequence"/>
</dbReference>
<evidence type="ECO:0000313" key="3">
    <source>
        <dbReference type="EMBL" id="TVV76619.1"/>
    </source>
</evidence>
<evidence type="ECO:0000313" key="4">
    <source>
        <dbReference type="Proteomes" id="UP000318681"/>
    </source>
</evidence>
<keyword evidence="1 3" id="KW-0560">Oxidoreductase</keyword>
<dbReference type="NCBIfam" id="TIGR03619">
    <property type="entry name" value="F420_Rv2161c"/>
    <property type="match status" value="1"/>
</dbReference>
<dbReference type="OrthoDB" id="5728724at2"/>
<reference evidence="3 4" key="1">
    <citation type="submission" date="2019-07" db="EMBL/GenBank/DDBJ databases">
        <title>Sphingomonas solaris sp. nov., isolated from a solar panel from Boston, Massachusetts.</title>
        <authorList>
            <person name="Tanner K."/>
            <person name="Pascual J."/>
            <person name="Mancuso C."/>
            <person name="Pereto J."/>
            <person name="Khalil A."/>
            <person name="Vilanova C."/>
        </authorList>
    </citation>
    <scope>NUCLEOTIDE SEQUENCE [LARGE SCALE GENOMIC DNA]</scope>
    <source>
        <strain evidence="3 4">R4DWN</strain>
    </source>
</reference>
<evidence type="ECO:0000256" key="1">
    <source>
        <dbReference type="ARBA" id="ARBA00023002"/>
    </source>
</evidence>
<dbReference type="InterPro" id="IPR019921">
    <property type="entry name" value="Lucif-like_OxRdtase_Rv2161c"/>
</dbReference>
<sequence length="334" mass="35800">MVEIVAVHCNPFSGAGELESQSGASPARSGSRSMKFTVQIPLGDITPGEFQTAAAVKEMAVAMESANMDACFLTDHPAPSAAWLHANGHDALDPFTAFAFVAAATTKLMFHTNILVLPYRNPFLTAKAAATLQVLSGGRLILGAGGGYQKGEFEALGVDFTKRGALFDEALEVMRMAWAGGPVVKQGRNFNAAGNEPRPAPETPPLIWIGGGSGKAVERAARWGDGWCPFFAAPTMSQSNQDSGIQSVEQLGEKIKELHEMRAAQDKTGHFDIAIGPRKKPDYKTRDSADQYIEALNELAAVGVTWAMVEPAHPSRQGFIENVQWFGEEVIARL</sequence>
<dbReference type="InterPro" id="IPR050564">
    <property type="entry name" value="F420-G6PD/mer"/>
</dbReference>
<feature type="domain" description="Luciferase-like" evidence="2">
    <location>
        <begin position="47"/>
        <end position="233"/>
    </location>
</feature>
<dbReference type="EMBL" id="VNIM01000008">
    <property type="protein sequence ID" value="TVV76619.1"/>
    <property type="molecule type" value="Genomic_DNA"/>
</dbReference>
<proteinExistence type="predicted"/>